<dbReference type="PANTHER" id="PTHR44591">
    <property type="entry name" value="STRESS RESPONSE REGULATOR PROTEIN 1"/>
    <property type="match status" value="1"/>
</dbReference>
<dbReference type="PROSITE" id="PS50110">
    <property type="entry name" value="RESPONSE_REGULATORY"/>
    <property type="match status" value="1"/>
</dbReference>
<evidence type="ECO:0000256" key="2">
    <source>
        <dbReference type="ARBA" id="ARBA00022553"/>
    </source>
</evidence>
<dbReference type="InterPro" id="IPR011006">
    <property type="entry name" value="CheY-like_superfamily"/>
</dbReference>
<dbReference type="RefSeq" id="WP_156272458.1">
    <property type="nucleotide sequence ID" value="NZ_CP046244.1"/>
</dbReference>
<comment type="function">
    <text evidence="3">May play the central regulatory role in sporulation. It may be an element of the effector pathway responsible for the activation of sporulation genes in response to nutritional stress. Spo0A may act in concert with spo0H (a sigma factor) to control the expression of some genes that are critical to the sporulation process.</text>
</comment>
<proteinExistence type="predicted"/>
<accession>A0A6I5ZQB8</accession>
<dbReference type="EMBL" id="CP046244">
    <property type="protein sequence ID" value="QGP91787.1"/>
    <property type="molecule type" value="Genomic_DNA"/>
</dbReference>
<dbReference type="PANTHER" id="PTHR44591:SF3">
    <property type="entry name" value="RESPONSE REGULATORY DOMAIN-CONTAINING PROTEIN"/>
    <property type="match status" value="1"/>
</dbReference>
<sequence length="126" mass="14204">MVIDDQPGVRRLICEALKQAGYNLCVATEGREALEKIASEAPDLVILDIKMPGMSGVEFLKELRRRSFVTPVIIITAYNELDLVEQAGKYDARYFLQKPFDIQQLYRLVRGVLQPGYCQVQAVGQV</sequence>
<feature type="domain" description="Response regulatory" evidence="5">
    <location>
        <begin position="1"/>
        <end position="113"/>
    </location>
</feature>
<evidence type="ECO:0000256" key="1">
    <source>
        <dbReference type="ARBA" id="ARBA00018672"/>
    </source>
</evidence>
<dbReference type="AlphaFoldDB" id="A0A6I5ZQB8"/>
<protein>
    <recommendedName>
        <fullName evidence="1">Stage 0 sporulation protein A homolog</fullName>
    </recommendedName>
</protein>
<reference evidence="6 7" key="1">
    <citation type="submission" date="2019-11" db="EMBL/GenBank/DDBJ databases">
        <title>Genome sequence of Moorella glycerini DSM11254.</title>
        <authorList>
            <person name="Poehlein A."/>
            <person name="Boeer T."/>
            <person name="Daniel R."/>
        </authorList>
    </citation>
    <scope>NUCLEOTIDE SEQUENCE [LARGE SCALE GENOMIC DNA]</scope>
    <source>
        <strain evidence="6 7">DSM 11254</strain>
    </source>
</reference>
<feature type="modified residue" description="4-aspartylphosphate" evidence="4">
    <location>
        <position position="48"/>
    </location>
</feature>
<name>A0A6I5ZQB8_9FIRM</name>
<evidence type="ECO:0000256" key="3">
    <source>
        <dbReference type="ARBA" id="ARBA00024867"/>
    </source>
</evidence>
<dbReference type="InterPro" id="IPR050595">
    <property type="entry name" value="Bact_response_regulator"/>
</dbReference>
<dbReference type="Gene3D" id="3.40.50.2300">
    <property type="match status" value="1"/>
</dbReference>
<gene>
    <name evidence="6" type="primary">spo0F_2</name>
    <name evidence="6" type="ORF">MGLY_11290</name>
</gene>
<keyword evidence="2 4" id="KW-0597">Phosphoprotein</keyword>
<evidence type="ECO:0000259" key="5">
    <source>
        <dbReference type="PROSITE" id="PS50110"/>
    </source>
</evidence>
<keyword evidence="6" id="KW-0808">Transferase</keyword>
<dbReference type="SUPFAM" id="SSF52172">
    <property type="entry name" value="CheY-like"/>
    <property type="match status" value="1"/>
</dbReference>
<dbReference type="Pfam" id="PF00072">
    <property type="entry name" value="Response_reg"/>
    <property type="match status" value="1"/>
</dbReference>
<dbReference type="GO" id="GO:0000160">
    <property type="term" value="P:phosphorelay signal transduction system"/>
    <property type="evidence" value="ECO:0007669"/>
    <property type="project" value="InterPro"/>
</dbReference>
<dbReference type="SMART" id="SM00448">
    <property type="entry name" value="REC"/>
    <property type="match status" value="1"/>
</dbReference>
<evidence type="ECO:0000313" key="7">
    <source>
        <dbReference type="Proteomes" id="UP000425916"/>
    </source>
</evidence>
<keyword evidence="7" id="KW-1185">Reference proteome</keyword>
<organism evidence="6 7">
    <name type="scientific">Neomoorella glycerini</name>
    <dbReference type="NCBI Taxonomy" id="55779"/>
    <lineage>
        <taxon>Bacteria</taxon>
        <taxon>Bacillati</taxon>
        <taxon>Bacillota</taxon>
        <taxon>Clostridia</taxon>
        <taxon>Neomoorellales</taxon>
        <taxon>Neomoorellaceae</taxon>
        <taxon>Neomoorella</taxon>
    </lineage>
</organism>
<evidence type="ECO:0000313" key="6">
    <source>
        <dbReference type="EMBL" id="QGP91787.1"/>
    </source>
</evidence>
<evidence type="ECO:0000256" key="4">
    <source>
        <dbReference type="PROSITE-ProRule" id="PRU00169"/>
    </source>
</evidence>
<dbReference type="InterPro" id="IPR001789">
    <property type="entry name" value="Sig_transdc_resp-reg_receiver"/>
</dbReference>
<dbReference type="Proteomes" id="UP000425916">
    <property type="component" value="Chromosome"/>
</dbReference>
<dbReference type="GO" id="GO:0016740">
    <property type="term" value="F:transferase activity"/>
    <property type="evidence" value="ECO:0007669"/>
    <property type="project" value="UniProtKB-KW"/>
</dbReference>
<dbReference type="OrthoDB" id="9790669at2"/>